<dbReference type="SMART" id="SM00240">
    <property type="entry name" value="FHA"/>
    <property type="match status" value="1"/>
</dbReference>
<evidence type="ECO:0000313" key="5">
    <source>
        <dbReference type="EMBL" id="SVP91619.1"/>
    </source>
</evidence>
<evidence type="ECO:0000259" key="3">
    <source>
        <dbReference type="PROSITE" id="PS50006"/>
    </source>
</evidence>
<feature type="compositionally biased region" description="Basic and acidic residues" evidence="2">
    <location>
        <begin position="500"/>
        <end position="509"/>
    </location>
</feature>
<dbReference type="SUPFAM" id="SSF49879">
    <property type="entry name" value="SMAD/FHA domain"/>
    <property type="match status" value="1"/>
</dbReference>
<dbReference type="InterPro" id="IPR050923">
    <property type="entry name" value="Cell_Proc_Reg/RNA_Proc"/>
</dbReference>
<organism evidence="4">
    <name type="scientific">Theileria annulata</name>
    <dbReference type="NCBI Taxonomy" id="5874"/>
    <lineage>
        <taxon>Eukaryota</taxon>
        <taxon>Sar</taxon>
        <taxon>Alveolata</taxon>
        <taxon>Apicomplexa</taxon>
        <taxon>Aconoidasida</taxon>
        <taxon>Piroplasmida</taxon>
        <taxon>Theileriidae</taxon>
        <taxon>Theileria</taxon>
    </lineage>
</organism>
<feature type="region of interest" description="Disordered" evidence="2">
    <location>
        <begin position="487"/>
        <end position="510"/>
    </location>
</feature>
<name>A0A3B0MTZ0_THEAN</name>
<dbReference type="Pfam" id="PF00498">
    <property type="entry name" value="FHA"/>
    <property type="match status" value="1"/>
</dbReference>
<evidence type="ECO:0000256" key="2">
    <source>
        <dbReference type="SAM" id="MobiDB-lite"/>
    </source>
</evidence>
<feature type="domain" description="FHA" evidence="3">
    <location>
        <begin position="578"/>
        <end position="628"/>
    </location>
</feature>
<dbReference type="VEuPathDB" id="PiroplasmaDB:TA13320"/>
<reference evidence="4" key="1">
    <citation type="submission" date="2018-07" db="EMBL/GenBank/DDBJ databases">
        <authorList>
            <person name="Quirk P.G."/>
            <person name="Krulwich T.A."/>
        </authorList>
    </citation>
    <scope>NUCLEOTIDE SEQUENCE</scope>
    <source>
        <strain evidence="4">Anand</strain>
    </source>
</reference>
<evidence type="ECO:0000256" key="1">
    <source>
        <dbReference type="SAM" id="Coils"/>
    </source>
</evidence>
<keyword evidence="1" id="KW-0175">Coiled coil</keyword>
<dbReference type="InterPro" id="IPR000253">
    <property type="entry name" value="FHA_dom"/>
</dbReference>
<feature type="compositionally biased region" description="Basic and acidic residues" evidence="2">
    <location>
        <begin position="374"/>
        <end position="384"/>
    </location>
</feature>
<accession>A0A3B0MTZ0</accession>
<dbReference type="AlphaFoldDB" id="A0A3B0MTZ0"/>
<evidence type="ECO:0000313" key="4">
    <source>
        <dbReference type="EMBL" id="SVP91000.1"/>
    </source>
</evidence>
<protein>
    <submittedName>
        <fullName evidence="4">FHA domain containing protein, putative</fullName>
    </submittedName>
</protein>
<feature type="coiled-coil region" evidence="1">
    <location>
        <begin position="316"/>
        <end position="357"/>
    </location>
</feature>
<dbReference type="Gene3D" id="2.60.200.20">
    <property type="match status" value="1"/>
</dbReference>
<gene>
    <name evidence="4" type="ORF">TAT_000170100</name>
    <name evidence="5" type="ORF">TAV_000170300</name>
</gene>
<dbReference type="EMBL" id="UIVS01000002">
    <property type="protein sequence ID" value="SVP91619.1"/>
    <property type="molecule type" value="Genomic_DNA"/>
</dbReference>
<dbReference type="EMBL" id="UIVT01000002">
    <property type="protein sequence ID" value="SVP91000.1"/>
    <property type="molecule type" value="Genomic_DNA"/>
</dbReference>
<sequence length="825" mass="95208">METHSEVFKKLGTHVTCALQEVGAQLKFHAKHATNELVSNLDNFKTPFCGRLTNEMNCSLFQEPNSNTLRQTQVKTSGNYKFGFEINLVPQDLGVLSVSVSGADVSSFNFTWRRVLYSYECQLDQVSGPTYKLTADDVGTTIAVKCNLKGSDEEAEAEIGPIDIDVRSKRLIQEALINNTSRHQLYLVELNSEKVQAGSDYRHFILYLLSEEVVLKPEDNLAFNFRTKCRFGTDYPRVTLDLEDELKFYLEFDQSLKYTLRVYNKNQRDSVVLMIRVFHSRVLLNNCFENNQTELTRDGRLDLIVNKKTFSLNSVIQRQAMDLSNLILENSRLERELERSKQEKSFLELEMKNTIQVFQEQIAKESVNSVPESTRLRVHEETSRHPGTNKFLSRQTTSASGYSDVEPSNNENQGLYMELFSRNASLNEKLSLLTKENATLHDQLNNQVAEKNRLEKQCKCVLKDYEKMTSENEQLQAKMGELRSKIKNSEEDSSSVDNEADQHENKDSTDNSYDWKLLETELPISIHKKGNDFKSNLVYKPPGWSCISPDPKILEFSIQIISNGVILETVKLGSKSHYILGSLDDCDFVYKNPQVSRKHFVLHYTRSNSLVIYDLNSTAGTTVNHKQLLPEKYYLLSLGDQIRIGKPGLSTRSYIITGHSIFSEVEDVLQEKLESMRKKKKSDVDKVKIMKKIEKELEKELKITKVEESYYDTSLFLDEYDEYLDENPERHKRKQTVMKKSDILLAILKLQKSEIHILNNWYTVLKDATPDSSQLSKESASKIDFELEKVKKKQLKEDKLNFQRDLDRIRGELDHNFKLLRVASY</sequence>
<proteinExistence type="predicted"/>
<feature type="compositionally biased region" description="Polar residues" evidence="2">
    <location>
        <begin position="390"/>
        <end position="410"/>
    </location>
</feature>
<dbReference type="InterPro" id="IPR008984">
    <property type="entry name" value="SMAD_FHA_dom_sf"/>
</dbReference>
<dbReference type="PANTHER" id="PTHR23308">
    <property type="entry name" value="NUCLEAR INHIBITOR OF PROTEIN PHOSPHATASE-1"/>
    <property type="match status" value="1"/>
</dbReference>
<feature type="region of interest" description="Disordered" evidence="2">
    <location>
        <begin position="370"/>
        <end position="410"/>
    </location>
</feature>
<dbReference type="PROSITE" id="PS50006">
    <property type="entry name" value="FHA_DOMAIN"/>
    <property type="match status" value="1"/>
</dbReference>